<name>A0A0N4W572_HAEPC</name>
<sequence length="112" mass="12906">LRLCLWINIAFVRLSIQFQTSVSFHNRRVTFSMSDLRETLSAADAFLFKEEAMTPIFCKPKLLPLKTITLQKLDDMQKEARNRARIEEVIKLVPPDPVPSTEAKADIWTAED</sequence>
<keyword evidence="1" id="KW-0732">Signal</keyword>
<protein>
    <submittedName>
        <fullName evidence="2">BBIP1</fullName>
    </submittedName>
</protein>
<dbReference type="InterPro" id="IPR028233">
    <property type="entry name" value="BBIP10"/>
</dbReference>
<evidence type="ECO:0000313" key="2">
    <source>
        <dbReference type="WBParaSite" id="HPLM_0000508901-mRNA-1"/>
    </source>
</evidence>
<dbReference type="PANTHER" id="PTHR28596">
    <property type="entry name" value="BBSOME-INTERACTING PROTEIN 1"/>
    <property type="match status" value="1"/>
</dbReference>
<proteinExistence type="predicted"/>
<feature type="signal peptide" evidence="1">
    <location>
        <begin position="1"/>
        <end position="17"/>
    </location>
</feature>
<reference evidence="2" key="1">
    <citation type="submission" date="2017-02" db="UniProtKB">
        <authorList>
            <consortium name="WormBaseParasite"/>
        </authorList>
    </citation>
    <scope>IDENTIFICATION</scope>
</reference>
<dbReference type="GO" id="GO:0060271">
    <property type="term" value="P:cilium assembly"/>
    <property type="evidence" value="ECO:0007669"/>
    <property type="project" value="InterPro"/>
</dbReference>
<accession>A0A0N4W572</accession>
<evidence type="ECO:0000256" key="1">
    <source>
        <dbReference type="SAM" id="SignalP"/>
    </source>
</evidence>
<dbReference type="GO" id="GO:0034464">
    <property type="term" value="C:BBSome"/>
    <property type="evidence" value="ECO:0007669"/>
    <property type="project" value="InterPro"/>
</dbReference>
<dbReference type="Pfam" id="PF14777">
    <property type="entry name" value="BBIP10"/>
    <property type="match status" value="1"/>
</dbReference>
<dbReference type="AlphaFoldDB" id="A0A0N4W572"/>
<feature type="chain" id="PRO_5005888174" evidence="1">
    <location>
        <begin position="18"/>
        <end position="112"/>
    </location>
</feature>
<dbReference type="GO" id="GO:0097500">
    <property type="term" value="P:receptor localization to non-motile cilium"/>
    <property type="evidence" value="ECO:0007669"/>
    <property type="project" value="TreeGrafter"/>
</dbReference>
<dbReference type="PANTHER" id="PTHR28596:SF1">
    <property type="entry name" value="BBSOME-INTERACTING PROTEIN 1"/>
    <property type="match status" value="1"/>
</dbReference>
<organism evidence="2">
    <name type="scientific">Haemonchus placei</name>
    <name type="common">Barber's pole worm</name>
    <dbReference type="NCBI Taxonomy" id="6290"/>
    <lineage>
        <taxon>Eukaryota</taxon>
        <taxon>Metazoa</taxon>
        <taxon>Ecdysozoa</taxon>
        <taxon>Nematoda</taxon>
        <taxon>Chromadorea</taxon>
        <taxon>Rhabditida</taxon>
        <taxon>Rhabditina</taxon>
        <taxon>Rhabditomorpha</taxon>
        <taxon>Strongyloidea</taxon>
        <taxon>Trichostrongylidae</taxon>
        <taxon>Haemonchus</taxon>
    </lineage>
</organism>
<dbReference type="WBParaSite" id="HPLM_0000508901-mRNA-1">
    <property type="protein sequence ID" value="HPLM_0000508901-mRNA-1"/>
    <property type="gene ID" value="HPLM_0000508901"/>
</dbReference>
<dbReference type="OMA" id="CLWINIA"/>